<evidence type="ECO:0000313" key="2">
    <source>
        <dbReference type="EMBL" id="KNE98143.1"/>
    </source>
</evidence>
<name>A0A0L0VFW3_9BASI</name>
<feature type="compositionally biased region" description="Basic and acidic residues" evidence="1">
    <location>
        <begin position="192"/>
        <end position="202"/>
    </location>
</feature>
<feature type="region of interest" description="Disordered" evidence="1">
    <location>
        <begin position="84"/>
        <end position="162"/>
    </location>
</feature>
<dbReference type="AlphaFoldDB" id="A0A0L0VFW3"/>
<dbReference type="EMBL" id="AJIL01000060">
    <property type="protein sequence ID" value="KNE98143.1"/>
    <property type="molecule type" value="Genomic_DNA"/>
</dbReference>
<keyword evidence="3" id="KW-1185">Reference proteome</keyword>
<protein>
    <submittedName>
        <fullName evidence="2">Uncharacterized protein</fullName>
    </submittedName>
</protein>
<feature type="compositionally biased region" description="Basic and acidic residues" evidence="1">
    <location>
        <begin position="87"/>
        <end position="105"/>
    </location>
</feature>
<evidence type="ECO:0000256" key="1">
    <source>
        <dbReference type="SAM" id="MobiDB-lite"/>
    </source>
</evidence>
<sequence>MSKESTPGGAKHVAIEGFRLVTHSSCSHFTWRPCEQHEQHGWQGQEHNPGRESTSSTNGGKHWKHPLQILTSLAALRASTAASSLEGKCDSCRDEHGHRDGDRPRASTSNHTSAEPNQGQIKIDAATGSEGSWKTSMSEAEGMSLVASTSRSKEVQETHAADVDQLAPSRGLVEPACASKWSRLPTAQTTPSEKRSGGHVRELLGQAGPTSPRTGSSEQLFQPVLILLYVCNVMSILHRIHWPCKISPSEARDLC</sequence>
<feature type="region of interest" description="Disordered" evidence="1">
    <location>
        <begin position="40"/>
        <end position="63"/>
    </location>
</feature>
<evidence type="ECO:0000313" key="3">
    <source>
        <dbReference type="Proteomes" id="UP000054564"/>
    </source>
</evidence>
<gene>
    <name evidence="2" type="ORF">PSTG_08607</name>
</gene>
<feature type="compositionally biased region" description="Polar residues" evidence="1">
    <location>
        <begin position="129"/>
        <end position="138"/>
    </location>
</feature>
<organism evidence="2 3">
    <name type="scientific">Puccinia striiformis f. sp. tritici PST-78</name>
    <dbReference type="NCBI Taxonomy" id="1165861"/>
    <lineage>
        <taxon>Eukaryota</taxon>
        <taxon>Fungi</taxon>
        <taxon>Dikarya</taxon>
        <taxon>Basidiomycota</taxon>
        <taxon>Pucciniomycotina</taxon>
        <taxon>Pucciniomycetes</taxon>
        <taxon>Pucciniales</taxon>
        <taxon>Pucciniaceae</taxon>
        <taxon>Puccinia</taxon>
    </lineage>
</organism>
<accession>A0A0L0VFW3</accession>
<feature type="compositionally biased region" description="Polar residues" evidence="1">
    <location>
        <begin position="106"/>
        <end position="120"/>
    </location>
</feature>
<dbReference type="Proteomes" id="UP000054564">
    <property type="component" value="Unassembled WGS sequence"/>
</dbReference>
<proteinExistence type="predicted"/>
<comment type="caution">
    <text evidence="2">The sequence shown here is derived from an EMBL/GenBank/DDBJ whole genome shotgun (WGS) entry which is preliminary data.</text>
</comment>
<feature type="region of interest" description="Disordered" evidence="1">
    <location>
        <begin position="183"/>
        <end position="216"/>
    </location>
</feature>
<feature type="compositionally biased region" description="Basic and acidic residues" evidence="1">
    <location>
        <begin position="151"/>
        <end position="162"/>
    </location>
</feature>
<reference evidence="3" key="1">
    <citation type="submission" date="2014-03" db="EMBL/GenBank/DDBJ databases">
        <title>The Genome Sequence of Puccinia striiformis f. sp. tritici PST-78.</title>
        <authorList>
            <consortium name="The Broad Institute Genome Sequencing Platform"/>
            <person name="Cuomo C."/>
            <person name="Hulbert S."/>
            <person name="Chen X."/>
            <person name="Walker B."/>
            <person name="Young S.K."/>
            <person name="Zeng Q."/>
            <person name="Gargeya S."/>
            <person name="Fitzgerald M."/>
            <person name="Haas B."/>
            <person name="Abouelleil A."/>
            <person name="Alvarado L."/>
            <person name="Arachchi H.M."/>
            <person name="Berlin A.M."/>
            <person name="Chapman S.B."/>
            <person name="Goldberg J."/>
            <person name="Griggs A."/>
            <person name="Gujja S."/>
            <person name="Hansen M."/>
            <person name="Howarth C."/>
            <person name="Imamovic A."/>
            <person name="Larimer J."/>
            <person name="McCowan C."/>
            <person name="Montmayeur A."/>
            <person name="Murphy C."/>
            <person name="Neiman D."/>
            <person name="Pearson M."/>
            <person name="Priest M."/>
            <person name="Roberts A."/>
            <person name="Saif S."/>
            <person name="Shea T."/>
            <person name="Sisk P."/>
            <person name="Sykes S."/>
            <person name="Wortman J."/>
            <person name="Nusbaum C."/>
            <person name="Birren B."/>
        </authorList>
    </citation>
    <scope>NUCLEOTIDE SEQUENCE [LARGE SCALE GENOMIC DNA]</scope>
    <source>
        <strain evidence="3">race PST-78</strain>
    </source>
</reference>